<keyword evidence="5" id="KW-0804">Transcription</keyword>
<dbReference type="AlphaFoldDB" id="A0AAV2T3N2"/>
<evidence type="ECO:0000256" key="5">
    <source>
        <dbReference type="ARBA" id="ARBA00023163"/>
    </source>
</evidence>
<dbReference type="Pfam" id="PF07716">
    <property type="entry name" value="bZIP_2"/>
    <property type="match status" value="1"/>
</dbReference>
<comment type="similarity">
    <text evidence="2">Belongs to the bZIP family. C/EBP subfamily.</text>
</comment>
<dbReference type="GO" id="GO:0000981">
    <property type="term" value="F:DNA-binding transcription factor activity, RNA polymerase II-specific"/>
    <property type="evidence" value="ECO:0007669"/>
    <property type="project" value="TreeGrafter"/>
</dbReference>
<dbReference type="GO" id="GO:0006351">
    <property type="term" value="P:DNA-templated transcription"/>
    <property type="evidence" value="ECO:0007669"/>
    <property type="project" value="InterPro"/>
</dbReference>
<gene>
    <name evidence="8" type="ORF">CDAUBV1_LOCUS2867</name>
</gene>
<dbReference type="GO" id="GO:0000978">
    <property type="term" value="F:RNA polymerase II cis-regulatory region sequence-specific DNA binding"/>
    <property type="evidence" value="ECO:0007669"/>
    <property type="project" value="TreeGrafter"/>
</dbReference>
<dbReference type="GO" id="GO:0005634">
    <property type="term" value="C:nucleus"/>
    <property type="evidence" value="ECO:0007669"/>
    <property type="project" value="UniProtKB-SubCell"/>
</dbReference>
<reference evidence="8" key="1">
    <citation type="submission" date="2024-06" db="EMBL/GenBank/DDBJ databases">
        <authorList>
            <person name="Liu X."/>
            <person name="Lenzi L."/>
            <person name="Haldenby T S."/>
            <person name="Uol C."/>
        </authorList>
    </citation>
    <scope>NUCLEOTIDE SEQUENCE</scope>
</reference>
<sequence length="195" mass="22090">MPKQVRIITIDSRPCPRIWRAVRIPIKVPNSLTGLSFWEAGDLLTRLVLRMRSKQNTSLSVRSASHSEARPAFTTKVDEAAYRDLRERNNVAVRKSRAKSRAFKSSMLNKYNELKTDNIELKKAITSRLKEMHFLRFLLARAHRSPPKRLHELLAASQKNGPLGLLLYSNLNAPDGPPDSVQAAADALLLNKEKK</sequence>
<dbReference type="InterPro" id="IPR004827">
    <property type="entry name" value="bZIP"/>
</dbReference>
<keyword evidence="4" id="KW-0238">DNA-binding</keyword>
<dbReference type="InterPro" id="IPR046347">
    <property type="entry name" value="bZIP_sf"/>
</dbReference>
<evidence type="ECO:0000256" key="3">
    <source>
        <dbReference type="ARBA" id="ARBA00023015"/>
    </source>
</evidence>
<evidence type="ECO:0000256" key="4">
    <source>
        <dbReference type="ARBA" id="ARBA00023125"/>
    </source>
</evidence>
<proteinExistence type="inferred from homology"/>
<dbReference type="PANTHER" id="PTHR23334:SF69">
    <property type="entry name" value="CCAAT_ENHANCER-BINDING PROTEIN GAMMA"/>
    <property type="match status" value="1"/>
</dbReference>
<dbReference type="Proteomes" id="UP001497525">
    <property type="component" value="Unassembled WGS sequence"/>
</dbReference>
<evidence type="ECO:0000313" key="8">
    <source>
        <dbReference type="EMBL" id="CAL5130699.1"/>
    </source>
</evidence>
<keyword evidence="6" id="KW-0539">Nucleus</keyword>
<name>A0AAV2T3N2_CALDB</name>
<organism evidence="8 9">
    <name type="scientific">Calicophoron daubneyi</name>
    <name type="common">Rumen fluke</name>
    <name type="synonym">Paramphistomum daubneyi</name>
    <dbReference type="NCBI Taxonomy" id="300641"/>
    <lineage>
        <taxon>Eukaryota</taxon>
        <taxon>Metazoa</taxon>
        <taxon>Spiralia</taxon>
        <taxon>Lophotrochozoa</taxon>
        <taxon>Platyhelminthes</taxon>
        <taxon>Trematoda</taxon>
        <taxon>Digenea</taxon>
        <taxon>Plagiorchiida</taxon>
        <taxon>Pronocephalata</taxon>
        <taxon>Paramphistomoidea</taxon>
        <taxon>Paramphistomidae</taxon>
        <taxon>Calicophoron</taxon>
    </lineage>
</organism>
<evidence type="ECO:0000256" key="1">
    <source>
        <dbReference type="ARBA" id="ARBA00004123"/>
    </source>
</evidence>
<keyword evidence="3" id="KW-0805">Transcription regulation</keyword>
<comment type="caution">
    <text evidence="8">The sequence shown here is derived from an EMBL/GenBank/DDBJ whole genome shotgun (WGS) entry which is preliminary data.</text>
</comment>
<dbReference type="Gene3D" id="1.20.5.170">
    <property type="match status" value="1"/>
</dbReference>
<feature type="domain" description="BZIP" evidence="7">
    <location>
        <begin position="80"/>
        <end position="126"/>
    </location>
</feature>
<dbReference type="SUPFAM" id="SSF57959">
    <property type="entry name" value="Leucine zipper domain"/>
    <property type="match status" value="1"/>
</dbReference>
<accession>A0AAV2T3N2</accession>
<dbReference type="EMBL" id="CAXLJL010000070">
    <property type="protein sequence ID" value="CAL5130699.1"/>
    <property type="molecule type" value="Genomic_DNA"/>
</dbReference>
<dbReference type="PANTHER" id="PTHR23334">
    <property type="entry name" value="CCAAT/ENHANCER BINDING PROTEIN"/>
    <property type="match status" value="1"/>
</dbReference>
<dbReference type="InterPro" id="IPR031106">
    <property type="entry name" value="C/EBP"/>
</dbReference>
<protein>
    <recommendedName>
        <fullName evidence="7">BZIP domain-containing protein</fullName>
    </recommendedName>
</protein>
<evidence type="ECO:0000313" key="9">
    <source>
        <dbReference type="Proteomes" id="UP001497525"/>
    </source>
</evidence>
<evidence type="ECO:0000259" key="7">
    <source>
        <dbReference type="Pfam" id="PF07716"/>
    </source>
</evidence>
<comment type="subcellular location">
    <subcellularLocation>
        <location evidence="1">Nucleus</location>
    </subcellularLocation>
</comment>
<evidence type="ECO:0000256" key="2">
    <source>
        <dbReference type="ARBA" id="ARBA00006951"/>
    </source>
</evidence>
<evidence type="ECO:0000256" key="6">
    <source>
        <dbReference type="ARBA" id="ARBA00023242"/>
    </source>
</evidence>